<proteinExistence type="predicted"/>
<dbReference type="EMBL" id="JAOQJU010000061">
    <property type="protein sequence ID" value="MCU6688378.1"/>
    <property type="molecule type" value="Genomic_DNA"/>
</dbReference>
<feature type="non-terminal residue" evidence="1">
    <location>
        <position position="1"/>
    </location>
</feature>
<evidence type="ECO:0000313" key="1">
    <source>
        <dbReference type="EMBL" id="MCU6688378.1"/>
    </source>
</evidence>
<name>A0ABT2RSL0_9FIRM</name>
<keyword evidence="2" id="KW-1185">Reference proteome</keyword>
<reference evidence="1 2" key="1">
    <citation type="journal article" date="2021" name="ISME Commun">
        <title>Automated analysis of genomic sequences facilitates high-throughput and comprehensive description of bacteria.</title>
        <authorList>
            <person name="Hitch T.C.A."/>
        </authorList>
    </citation>
    <scope>NUCLEOTIDE SEQUENCE [LARGE SCALE GENOMIC DNA]</scope>
    <source>
        <strain evidence="1 2">Sanger_03</strain>
    </source>
</reference>
<organism evidence="1 2">
    <name type="scientific">Dorea acetigenes</name>
    <dbReference type="NCBI Taxonomy" id="2981787"/>
    <lineage>
        <taxon>Bacteria</taxon>
        <taxon>Bacillati</taxon>
        <taxon>Bacillota</taxon>
        <taxon>Clostridia</taxon>
        <taxon>Lachnospirales</taxon>
        <taxon>Lachnospiraceae</taxon>
        <taxon>Dorea</taxon>
    </lineage>
</organism>
<gene>
    <name evidence="1" type="ORF">OCV99_17985</name>
</gene>
<sequence length="198" mass="23939">IIVEFETGELADVEIQKIGYYFPGQRMSCYSSDMVMRQYERRRRAKGKAFTYCDMQKVYTIVLMEESAKEVKEMEDRYLHRGGFEFDTGLKMEFLQEFYIIALDNFFKIKDNKDDTKKMSELEAWLYFIGSDKPEHILRVVEQYPWFAELYEDIAYFRQNPEEGIRMFSDALREMDENTVKLMIDDMKEEAERRRKEL</sequence>
<dbReference type="RefSeq" id="WP_262576020.1">
    <property type="nucleotide sequence ID" value="NZ_JAOQJU010000061.1"/>
</dbReference>
<protein>
    <submittedName>
        <fullName evidence="1">Rpn family recombination-promoting nuclease/putative transposase</fullName>
    </submittedName>
</protein>
<dbReference type="Pfam" id="PF12784">
    <property type="entry name" value="PDDEXK_2"/>
    <property type="match status" value="1"/>
</dbReference>
<comment type="caution">
    <text evidence="1">The sequence shown here is derived from an EMBL/GenBank/DDBJ whole genome shotgun (WGS) entry which is preliminary data.</text>
</comment>
<accession>A0ABT2RSL0</accession>
<evidence type="ECO:0000313" key="2">
    <source>
        <dbReference type="Proteomes" id="UP001652431"/>
    </source>
</evidence>
<feature type="non-terminal residue" evidence="1">
    <location>
        <position position="198"/>
    </location>
</feature>
<dbReference type="Proteomes" id="UP001652431">
    <property type="component" value="Unassembled WGS sequence"/>
</dbReference>